<protein>
    <submittedName>
        <fullName evidence="2">Uncharacterized protein</fullName>
    </submittedName>
</protein>
<keyword evidence="3" id="KW-1185">Reference proteome</keyword>
<gene>
    <name evidence="2" type="ORF">R5R35_009042</name>
</gene>
<dbReference type="AlphaFoldDB" id="A0AAN9VZQ4"/>
<sequence>MPRRPLTLPTDDPGTRLPFTGAFNAPSPRHLVRWADARQPPLSSRPRYPPLMRTGTYTTITLEHGASQNAPVVFTAAAGGVAAAAAAVATAGALARGPTVLLVRGRSERSGRNRRSTVHGLAPSCVQTH</sequence>
<feature type="region of interest" description="Disordered" evidence="1">
    <location>
        <begin position="106"/>
        <end position="129"/>
    </location>
</feature>
<evidence type="ECO:0000256" key="1">
    <source>
        <dbReference type="SAM" id="MobiDB-lite"/>
    </source>
</evidence>
<comment type="caution">
    <text evidence="2">The sequence shown here is derived from an EMBL/GenBank/DDBJ whole genome shotgun (WGS) entry which is preliminary data.</text>
</comment>
<name>A0AAN9VZQ4_9ORTH</name>
<dbReference type="Proteomes" id="UP001378592">
    <property type="component" value="Unassembled WGS sequence"/>
</dbReference>
<evidence type="ECO:0000313" key="3">
    <source>
        <dbReference type="Proteomes" id="UP001378592"/>
    </source>
</evidence>
<reference evidence="2 3" key="1">
    <citation type="submission" date="2024-03" db="EMBL/GenBank/DDBJ databases">
        <title>The genome assembly and annotation of the cricket Gryllus longicercus Weissman &amp; Gray.</title>
        <authorList>
            <person name="Szrajer S."/>
            <person name="Gray D."/>
            <person name="Ylla G."/>
        </authorList>
    </citation>
    <scope>NUCLEOTIDE SEQUENCE [LARGE SCALE GENOMIC DNA]</scope>
    <source>
        <strain evidence="2">DAG 2021-001</strain>
        <tissue evidence="2">Whole body minus gut</tissue>
    </source>
</reference>
<organism evidence="2 3">
    <name type="scientific">Gryllus longicercus</name>
    <dbReference type="NCBI Taxonomy" id="2509291"/>
    <lineage>
        <taxon>Eukaryota</taxon>
        <taxon>Metazoa</taxon>
        <taxon>Ecdysozoa</taxon>
        <taxon>Arthropoda</taxon>
        <taxon>Hexapoda</taxon>
        <taxon>Insecta</taxon>
        <taxon>Pterygota</taxon>
        <taxon>Neoptera</taxon>
        <taxon>Polyneoptera</taxon>
        <taxon>Orthoptera</taxon>
        <taxon>Ensifera</taxon>
        <taxon>Gryllidea</taxon>
        <taxon>Grylloidea</taxon>
        <taxon>Gryllidae</taxon>
        <taxon>Gryllinae</taxon>
        <taxon>Gryllus</taxon>
    </lineage>
</organism>
<accession>A0AAN9VZQ4</accession>
<evidence type="ECO:0000313" key="2">
    <source>
        <dbReference type="EMBL" id="KAK7871676.1"/>
    </source>
</evidence>
<dbReference type="EMBL" id="JAZDUA010000035">
    <property type="protein sequence ID" value="KAK7871676.1"/>
    <property type="molecule type" value="Genomic_DNA"/>
</dbReference>
<proteinExistence type="predicted"/>